<dbReference type="Proteomes" id="UP000019141">
    <property type="component" value="Unassembled WGS sequence"/>
</dbReference>
<proteinExistence type="predicted"/>
<organism evidence="1 2">
    <name type="scientific">Entotheonella factor</name>
    <dbReference type="NCBI Taxonomy" id="1429438"/>
    <lineage>
        <taxon>Bacteria</taxon>
        <taxon>Pseudomonadati</taxon>
        <taxon>Nitrospinota/Tectimicrobiota group</taxon>
        <taxon>Candidatus Tectimicrobiota</taxon>
        <taxon>Candidatus Entotheonellia</taxon>
        <taxon>Candidatus Entotheonellales</taxon>
        <taxon>Candidatus Entotheonellaceae</taxon>
        <taxon>Candidatus Entotheonella</taxon>
    </lineage>
</organism>
<dbReference type="AlphaFoldDB" id="W4LI47"/>
<gene>
    <name evidence="1" type="ORF">ETSY1_22885</name>
</gene>
<protein>
    <submittedName>
        <fullName evidence="1">Uncharacterized protein</fullName>
    </submittedName>
</protein>
<evidence type="ECO:0000313" key="2">
    <source>
        <dbReference type="Proteomes" id="UP000019141"/>
    </source>
</evidence>
<dbReference type="EMBL" id="AZHW01000673">
    <property type="protein sequence ID" value="ETW97375.1"/>
    <property type="molecule type" value="Genomic_DNA"/>
</dbReference>
<name>W4LI47_ENTF1</name>
<reference evidence="1 2" key="1">
    <citation type="journal article" date="2014" name="Nature">
        <title>An environmental bacterial taxon with a large and distinct metabolic repertoire.</title>
        <authorList>
            <person name="Wilson M.C."/>
            <person name="Mori T."/>
            <person name="Ruckert C."/>
            <person name="Uria A.R."/>
            <person name="Helf M.J."/>
            <person name="Takada K."/>
            <person name="Gernert C."/>
            <person name="Steffens U.A."/>
            <person name="Heycke N."/>
            <person name="Schmitt S."/>
            <person name="Rinke C."/>
            <person name="Helfrich E.J."/>
            <person name="Brachmann A.O."/>
            <person name="Gurgui C."/>
            <person name="Wakimoto T."/>
            <person name="Kracht M."/>
            <person name="Crusemann M."/>
            <person name="Hentschel U."/>
            <person name="Abe I."/>
            <person name="Matsunaga S."/>
            <person name="Kalinowski J."/>
            <person name="Takeyama H."/>
            <person name="Piel J."/>
        </authorList>
    </citation>
    <scope>NUCLEOTIDE SEQUENCE [LARGE SCALE GENOMIC DNA]</scope>
    <source>
        <strain evidence="2">TSY1</strain>
    </source>
</reference>
<sequence length="122" mass="13790">MHHPVDREHIGGEAQVDPFAFSQGQHLPEAVVHYHGKGHGEFTIGGSEDFLKFLIEPQSFCDLAELLLSNRKGIILHENMGCHRLSSLLLLMVKWFYAMITDMSKTYAIPICMTHEDVRTIG</sequence>
<evidence type="ECO:0000313" key="1">
    <source>
        <dbReference type="EMBL" id="ETW97375.1"/>
    </source>
</evidence>
<keyword evidence="2" id="KW-1185">Reference proteome</keyword>
<comment type="caution">
    <text evidence="1">The sequence shown here is derived from an EMBL/GenBank/DDBJ whole genome shotgun (WGS) entry which is preliminary data.</text>
</comment>
<dbReference type="HOGENOM" id="CLU_2022487_0_0_7"/>
<accession>W4LI47</accession>